<comment type="caution">
    <text evidence="2">The sequence shown here is derived from an EMBL/GenBank/DDBJ whole genome shotgun (WGS) entry which is preliminary data.</text>
</comment>
<evidence type="ECO:0000313" key="2">
    <source>
        <dbReference type="EMBL" id="OJT09318.1"/>
    </source>
</evidence>
<name>A0A1M2VP18_TRAPU</name>
<dbReference type="STRING" id="154538.A0A1M2VP18"/>
<dbReference type="AlphaFoldDB" id="A0A1M2VP18"/>
<sequence length="106" mass="11430">MSGKYIVVFKDHVPQSEIDKYAGQVNSNGGQVEQRYDSVLKGFSATIPDQFLTQLQSLKSDTIDYIGTSTPPTFPPPITAPFSLARAPPGAHPIPAQRYAAPARGI</sequence>
<dbReference type="EMBL" id="MNAD01000948">
    <property type="protein sequence ID" value="OJT09318.1"/>
    <property type="molecule type" value="Genomic_DNA"/>
</dbReference>
<organism evidence="2 3">
    <name type="scientific">Trametes pubescens</name>
    <name type="common">White-rot fungus</name>
    <dbReference type="NCBI Taxonomy" id="154538"/>
    <lineage>
        <taxon>Eukaryota</taxon>
        <taxon>Fungi</taxon>
        <taxon>Dikarya</taxon>
        <taxon>Basidiomycota</taxon>
        <taxon>Agaricomycotina</taxon>
        <taxon>Agaricomycetes</taxon>
        <taxon>Polyporales</taxon>
        <taxon>Polyporaceae</taxon>
        <taxon>Trametes</taxon>
    </lineage>
</organism>
<dbReference type="Proteomes" id="UP000184267">
    <property type="component" value="Unassembled WGS sequence"/>
</dbReference>
<reference evidence="2 3" key="1">
    <citation type="submission" date="2016-10" db="EMBL/GenBank/DDBJ databases">
        <title>Genome sequence of the basidiomycete white-rot fungus Trametes pubescens.</title>
        <authorList>
            <person name="Makela M.R."/>
            <person name="Granchi Z."/>
            <person name="Peng M."/>
            <person name="De Vries R.P."/>
            <person name="Grigoriev I."/>
            <person name="Riley R."/>
            <person name="Hilden K."/>
        </authorList>
    </citation>
    <scope>NUCLEOTIDE SEQUENCE [LARGE SCALE GENOMIC DNA]</scope>
    <source>
        <strain evidence="2 3">FBCC735</strain>
    </source>
</reference>
<evidence type="ECO:0000313" key="3">
    <source>
        <dbReference type="Proteomes" id="UP000184267"/>
    </source>
</evidence>
<dbReference type="InterPro" id="IPR037045">
    <property type="entry name" value="S8pro/Inhibitor_I9_sf"/>
</dbReference>
<dbReference type="PANTHER" id="PTHR28288:SF2">
    <property type="entry name" value="PROTEASE B INHIBITOR 2"/>
    <property type="match status" value="1"/>
</dbReference>
<dbReference type="GO" id="GO:0004866">
    <property type="term" value="F:endopeptidase inhibitor activity"/>
    <property type="evidence" value="ECO:0007669"/>
    <property type="project" value="TreeGrafter"/>
</dbReference>
<dbReference type="SUPFAM" id="SSF54897">
    <property type="entry name" value="Protease propeptides/inhibitors"/>
    <property type="match status" value="1"/>
</dbReference>
<protein>
    <recommendedName>
        <fullName evidence="4">Inhibitor I9 domain-containing protein</fullName>
    </recommendedName>
</protein>
<dbReference type="PANTHER" id="PTHR28288">
    <property type="entry name" value="PROTEASE B INHIBITOR 2"/>
    <property type="match status" value="1"/>
</dbReference>
<dbReference type="GO" id="GO:0042144">
    <property type="term" value="P:vacuole fusion, non-autophagic"/>
    <property type="evidence" value="ECO:0007669"/>
    <property type="project" value="TreeGrafter"/>
</dbReference>
<gene>
    <name evidence="2" type="ORF">TRAPUB_14226</name>
</gene>
<keyword evidence="3" id="KW-1185">Reference proteome</keyword>
<dbReference type="Gene3D" id="3.30.70.80">
    <property type="entry name" value="Peptidase S8 propeptide/proteinase inhibitor I9"/>
    <property type="match status" value="1"/>
</dbReference>
<accession>A0A1M2VP18</accession>
<dbReference type="OrthoDB" id="5518345at2759"/>
<evidence type="ECO:0000256" key="1">
    <source>
        <dbReference type="ARBA" id="ARBA00038069"/>
    </source>
</evidence>
<dbReference type="InterPro" id="IPR052471">
    <property type="entry name" value="PBI_I9"/>
</dbReference>
<dbReference type="OMA" id="KPYMVIF"/>
<comment type="similarity">
    <text evidence="1">Belongs to the protease inhibitor I9 family.</text>
</comment>
<evidence type="ECO:0008006" key="4">
    <source>
        <dbReference type="Google" id="ProtNLM"/>
    </source>
</evidence>
<proteinExistence type="inferred from homology"/>